<evidence type="ECO:0000256" key="3">
    <source>
        <dbReference type="ARBA" id="ARBA00022558"/>
    </source>
</evidence>
<keyword evidence="4 9" id="KW-0732">Signal</keyword>
<protein>
    <submittedName>
        <fullName evidence="12">Fimbrial chaperone</fullName>
    </submittedName>
</protein>
<dbReference type="PANTHER" id="PTHR30251">
    <property type="entry name" value="PILUS ASSEMBLY CHAPERONE"/>
    <property type="match status" value="1"/>
</dbReference>
<organism evidence="12">
    <name type="scientific">Escherichia coli</name>
    <dbReference type="NCBI Taxonomy" id="562"/>
    <lineage>
        <taxon>Bacteria</taxon>
        <taxon>Pseudomonadati</taxon>
        <taxon>Pseudomonadota</taxon>
        <taxon>Gammaproteobacteria</taxon>
        <taxon>Enterobacterales</taxon>
        <taxon>Enterobacteriaceae</taxon>
        <taxon>Escherichia</taxon>
    </lineage>
</organism>
<dbReference type="FunFam" id="2.60.40.10:FF:000458">
    <property type="entry name" value="Molecular chaperone FimC"/>
    <property type="match status" value="1"/>
</dbReference>
<accession>A0A0A1A0V2</accession>
<evidence type="ECO:0000256" key="1">
    <source>
        <dbReference type="ARBA" id="ARBA00004418"/>
    </source>
</evidence>
<dbReference type="InterPro" id="IPR016147">
    <property type="entry name" value="Pili_assmbl_chaperone_N"/>
</dbReference>
<dbReference type="Pfam" id="PF00345">
    <property type="entry name" value="PapD_N"/>
    <property type="match status" value="1"/>
</dbReference>
<evidence type="ECO:0000256" key="2">
    <source>
        <dbReference type="ARBA" id="ARBA00007399"/>
    </source>
</evidence>
<sequence length="246" mass="26501">MFLNAKHTAAVCFATCMSLSASAIADIVISGTRVIYKSNEKSVNVRLENKGNNPLLVQSWLDTGDDSAEPGSITVPFTATPPVSRIDAKRGQTIKLMYTASSPLPKDRESVFWFNVLEVPPKPDADKVANQSLLQLAFRTRIKLFYRPEGLNGLPSDAPAALKWSWATSAGKTALRVANPTPYHVSFSSGDLVANGKTYPLDVKMVAPLSEETFYIKGMSGKASSAKVHFFAINDFGGAIEGNASL</sequence>
<reference evidence="15 16" key="2">
    <citation type="submission" date="2018-11" db="EMBL/GenBank/DDBJ databases">
        <title>Enterobacteriaceae from Patient.</title>
        <authorList>
            <person name="Shen C."/>
            <person name="Yang Y."/>
            <person name="Tian G."/>
        </authorList>
    </citation>
    <scope>NUCLEOTIDE SEQUENCE [LARGE SCALE GENOMIC DNA]</scope>
    <source>
        <strain evidence="15 16">GBGD28</strain>
    </source>
</reference>
<gene>
    <name evidence="15" type="ORF">EIA08_06175</name>
    <name evidence="12" type="ORF">HL601_07550</name>
    <name evidence="13" type="ORF">HLX92_19110</name>
    <name evidence="14" type="ORF">HVW04_10370</name>
</gene>
<keyword evidence="7" id="KW-0393">Immunoglobulin domain</keyword>
<dbReference type="PRINTS" id="PR00969">
    <property type="entry name" value="CHAPERONPILI"/>
</dbReference>
<comment type="subcellular location">
    <subcellularLocation>
        <location evidence="1 8">Periplasm</location>
    </subcellularLocation>
</comment>
<dbReference type="GO" id="GO:0030288">
    <property type="term" value="C:outer membrane-bounded periplasmic space"/>
    <property type="evidence" value="ECO:0007669"/>
    <property type="project" value="InterPro"/>
</dbReference>
<dbReference type="InterPro" id="IPR016148">
    <property type="entry name" value="Pili_assmbl_chaperone_C"/>
</dbReference>
<dbReference type="Proteomes" id="UP000271008">
    <property type="component" value="Unassembled WGS sequence"/>
</dbReference>
<feature type="domain" description="Pili assembly chaperone C-terminal" evidence="11">
    <location>
        <begin position="177"/>
        <end position="240"/>
    </location>
</feature>
<dbReference type="Proteomes" id="UP000523197">
    <property type="component" value="Unassembled WGS sequence"/>
</dbReference>
<reference evidence="12" key="1">
    <citation type="journal article" date="2018" name="Genome Biol.">
        <title>SKESA: strategic k-mer extension for scrupulous assemblies.</title>
        <authorList>
            <person name="Souvorov A."/>
            <person name="Agarwala R."/>
            <person name="Lipman D.J."/>
        </authorList>
    </citation>
    <scope>NUCLEOTIDE SEQUENCE [LARGE SCALE GENOMIC DNA]</scope>
    <source>
        <strain evidence="12">EC00605</strain>
    </source>
</reference>
<evidence type="ECO:0000256" key="4">
    <source>
        <dbReference type="ARBA" id="ARBA00022729"/>
    </source>
</evidence>
<evidence type="ECO:0000256" key="9">
    <source>
        <dbReference type="SAM" id="SignalP"/>
    </source>
</evidence>
<feature type="domain" description="Pili assembly chaperone N-terminal" evidence="10">
    <location>
        <begin position="27"/>
        <end position="151"/>
    </location>
</feature>
<dbReference type="InterPro" id="IPR018046">
    <property type="entry name" value="Pili_assmbl_chaperone_CS"/>
</dbReference>
<evidence type="ECO:0000256" key="6">
    <source>
        <dbReference type="ARBA" id="ARBA00023186"/>
    </source>
</evidence>
<reference evidence="13 18" key="4">
    <citation type="submission" date="2020-05" db="EMBL/GenBank/DDBJ databases">
        <title>Epidemiological investigations into extended-spectrum beta-lactam resistant Escherichia coli ST457 carried by Australian Silver gulls identified clonal lineages that cause ExPEC disease.</title>
        <authorList>
            <person name="Nesporova K."/>
            <person name="Wyrsch E.R."/>
            <person name="Valcek A."/>
            <person name="Bitar I."/>
            <person name="Chaw K."/>
            <person name="Harris P."/>
            <person name="Hrabak J."/>
            <person name="Djordjevic S.P."/>
            <person name="Dolejska M."/>
        </authorList>
    </citation>
    <scope>NUCLEOTIDE SEQUENCE [LARGE SCALE GENOMIC DNA]</scope>
    <source>
        <strain evidence="13 18">CE1966</strain>
    </source>
</reference>
<proteinExistence type="inferred from homology"/>
<keyword evidence="3" id="KW-1029">Fimbrium biogenesis</keyword>
<dbReference type="Gene3D" id="2.60.40.10">
    <property type="entry name" value="Immunoglobulins"/>
    <property type="match status" value="2"/>
</dbReference>
<dbReference type="PANTHER" id="PTHR30251:SF2">
    <property type="entry name" value="FIMBRIAL CHAPERONE YADV-RELATED"/>
    <property type="match status" value="1"/>
</dbReference>
<evidence type="ECO:0000256" key="5">
    <source>
        <dbReference type="ARBA" id="ARBA00022764"/>
    </source>
</evidence>
<dbReference type="InterPro" id="IPR013783">
    <property type="entry name" value="Ig-like_fold"/>
</dbReference>
<evidence type="ECO:0000313" key="14">
    <source>
        <dbReference type="EMBL" id="QMP45253.1"/>
    </source>
</evidence>
<dbReference type="InterPro" id="IPR036316">
    <property type="entry name" value="Pili_assmbl_chap_C_dom_sf"/>
</dbReference>
<dbReference type="InterPro" id="IPR001829">
    <property type="entry name" value="Pili_assmbl_chaperone_bac"/>
</dbReference>
<dbReference type="EMBL" id="RQTU01000003">
    <property type="protein sequence ID" value="RRD77663.1"/>
    <property type="molecule type" value="Genomic_DNA"/>
</dbReference>
<evidence type="ECO:0000313" key="13">
    <source>
        <dbReference type="EMBL" id="MBA1888276.1"/>
    </source>
</evidence>
<evidence type="ECO:0000256" key="7">
    <source>
        <dbReference type="ARBA" id="ARBA00023319"/>
    </source>
</evidence>
<dbReference type="AlphaFoldDB" id="A0A0A1A0V2"/>
<dbReference type="Pfam" id="PF02753">
    <property type="entry name" value="PapD_C"/>
    <property type="match status" value="1"/>
</dbReference>
<dbReference type="GO" id="GO:0071555">
    <property type="term" value="P:cell wall organization"/>
    <property type="evidence" value="ECO:0007669"/>
    <property type="project" value="InterPro"/>
</dbReference>
<dbReference type="RefSeq" id="WP_000479540.1">
    <property type="nucleotide sequence ID" value="NZ_AP017617.1"/>
</dbReference>
<keyword evidence="6 8" id="KW-0143">Chaperone</keyword>
<dbReference type="EMBL" id="CP057975">
    <property type="protein sequence ID" value="QMP45253.1"/>
    <property type="molecule type" value="Genomic_DNA"/>
</dbReference>
<dbReference type="SUPFAM" id="SSF49584">
    <property type="entry name" value="Periplasmic chaperone C-domain"/>
    <property type="match status" value="1"/>
</dbReference>
<feature type="signal peptide" evidence="9">
    <location>
        <begin position="1"/>
        <end position="25"/>
    </location>
</feature>
<dbReference type="InterPro" id="IPR008962">
    <property type="entry name" value="PapD-like_sf"/>
</dbReference>
<keyword evidence="5" id="KW-0574">Periplasm</keyword>
<reference evidence="12" key="3">
    <citation type="submission" date="2019-09" db="EMBL/GenBank/DDBJ databases">
        <authorList>
            <consortium name="NCBI Pathogen Detection Project"/>
        </authorList>
    </citation>
    <scope>NUCLEOTIDE SEQUENCE</scope>
    <source>
        <strain evidence="12">EC00605</strain>
    </source>
</reference>
<dbReference type="EMBL" id="DABGZR010000005">
    <property type="protein sequence ID" value="HAJ0995461.1"/>
    <property type="molecule type" value="Genomic_DNA"/>
</dbReference>
<dbReference type="PROSITE" id="PS00635">
    <property type="entry name" value="PILI_CHAPERONE"/>
    <property type="match status" value="1"/>
</dbReference>
<evidence type="ECO:0000259" key="10">
    <source>
        <dbReference type="Pfam" id="PF00345"/>
    </source>
</evidence>
<evidence type="ECO:0000313" key="12">
    <source>
        <dbReference type="EMBL" id="HAJ0995461.1"/>
    </source>
</evidence>
<dbReference type="InterPro" id="IPR050643">
    <property type="entry name" value="Periplasmic_pilus_chap"/>
</dbReference>
<comment type="similarity">
    <text evidence="2 8">Belongs to the periplasmic pilus chaperone family.</text>
</comment>
<evidence type="ECO:0000256" key="8">
    <source>
        <dbReference type="RuleBase" id="RU003918"/>
    </source>
</evidence>
<feature type="chain" id="PRO_5015032379" evidence="9">
    <location>
        <begin position="26"/>
        <end position="246"/>
    </location>
</feature>
<evidence type="ECO:0000259" key="11">
    <source>
        <dbReference type="Pfam" id="PF02753"/>
    </source>
</evidence>
<dbReference type="NCBIfam" id="NF007398">
    <property type="entry name" value="PRK09926.1"/>
    <property type="match status" value="1"/>
</dbReference>
<evidence type="ECO:0000313" key="18">
    <source>
        <dbReference type="Proteomes" id="UP000523197"/>
    </source>
</evidence>
<dbReference type="SUPFAM" id="SSF49354">
    <property type="entry name" value="PapD-like"/>
    <property type="match status" value="1"/>
</dbReference>
<evidence type="ECO:0000313" key="17">
    <source>
        <dbReference type="Proteomes" id="UP000514715"/>
    </source>
</evidence>
<dbReference type="EMBL" id="JABFNF010000019">
    <property type="protein sequence ID" value="MBA1888276.1"/>
    <property type="molecule type" value="Genomic_DNA"/>
</dbReference>
<name>A0A0A1A0V2_ECOLX</name>
<evidence type="ECO:0000313" key="16">
    <source>
        <dbReference type="Proteomes" id="UP000271008"/>
    </source>
</evidence>
<evidence type="ECO:0000313" key="15">
    <source>
        <dbReference type="EMBL" id="RRD77663.1"/>
    </source>
</evidence>
<dbReference type="Proteomes" id="UP000514715">
    <property type="component" value="Chromosome"/>
</dbReference>
<reference evidence="14 17" key="5">
    <citation type="submission" date="2020-06" db="EMBL/GenBank/DDBJ databases">
        <title>REHAB project genomes.</title>
        <authorList>
            <person name="Shaw L.P."/>
        </authorList>
    </citation>
    <scope>NUCLEOTIDE SEQUENCE [LARGE SCALE GENOMIC DNA]</scope>
    <source>
        <strain evidence="14 17">RHB07-C04</strain>
    </source>
</reference>